<keyword evidence="10" id="KW-0418">Kinase</keyword>
<proteinExistence type="inferred from homology"/>
<comment type="subcellular location">
    <subcellularLocation>
        <location evidence="1 7">Membrane</location>
        <topology evidence="1 7">Multi-pass membrane protein</topology>
    </subcellularLocation>
</comment>
<keyword evidence="10" id="KW-0808">Transferase</keyword>
<dbReference type="PANTHER" id="PTHR45621">
    <property type="entry name" value="OS01G0588500 PROTEIN-RELATED"/>
    <property type="match status" value="1"/>
</dbReference>
<feature type="region of interest" description="Disordered" evidence="8">
    <location>
        <begin position="176"/>
        <end position="211"/>
    </location>
</feature>
<dbReference type="InterPro" id="IPR050823">
    <property type="entry name" value="Plant_Ser_Thr_Prot_Kinase"/>
</dbReference>
<dbReference type="Gene3D" id="3.30.200.20">
    <property type="entry name" value="Phosphorylase Kinase, domain 1"/>
    <property type="match status" value="1"/>
</dbReference>
<reference evidence="10 11" key="1">
    <citation type="submission" date="2020-06" db="EMBL/GenBank/DDBJ databases">
        <title>Transcriptomic and genomic resources for Thalictrum thalictroides and T. hernandezii: Facilitating candidate gene discovery in an emerging model plant lineage.</title>
        <authorList>
            <person name="Arias T."/>
            <person name="Riano-Pachon D.M."/>
            <person name="Di Stilio V.S."/>
        </authorList>
    </citation>
    <scope>NUCLEOTIDE SEQUENCE [LARGE SCALE GENOMIC DNA]</scope>
    <source>
        <strain evidence="11">cv. WT478/WT964</strain>
        <tissue evidence="10">Leaves</tissue>
    </source>
</reference>
<comment type="caution">
    <text evidence="7">Lacks conserved residue(s) required for the propagation of feature annotation.</text>
</comment>
<evidence type="ECO:0000256" key="2">
    <source>
        <dbReference type="ARBA" id="ARBA00022448"/>
    </source>
</evidence>
<dbReference type="InterPro" id="IPR003689">
    <property type="entry name" value="ZIP"/>
</dbReference>
<keyword evidence="2 7" id="KW-0813">Transport</keyword>
<keyword evidence="3 7" id="KW-0812">Transmembrane</keyword>
<dbReference type="InterPro" id="IPR011009">
    <property type="entry name" value="Kinase-like_dom_sf"/>
</dbReference>
<evidence type="ECO:0000256" key="6">
    <source>
        <dbReference type="ARBA" id="ARBA00023136"/>
    </source>
</evidence>
<dbReference type="Pfam" id="PF02535">
    <property type="entry name" value="Zip"/>
    <property type="match status" value="1"/>
</dbReference>
<dbReference type="InterPro" id="IPR000719">
    <property type="entry name" value="Prot_kinase_dom"/>
</dbReference>
<feature type="transmembrane region" description="Helical" evidence="7">
    <location>
        <begin position="25"/>
        <end position="45"/>
    </location>
</feature>
<evidence type="ECO:0000259" key="9">
    <source>
        <dbReference type="PROSITE" id="PS50011"/>
    </source>
</evidence>
<dbReference type="InterPro" id="IPR008271">
    <property type="entry name" value="Ser/Thr_kinase_AS"/>
</dbReference>
<feature type="transmembrane region" description="Helical" evidence="7">
    <location>
        <begin position="278"/>
        <end position="302"/>
    </location>
</feature>
<feature type="compositionally biased region" description="Basic and acidic residues" evidence="8">
    <location>
        <begin position="641"/>
        <end position="650"/>
    </location>
</feature>
<dbReference type="GO" id="GO:0004672">
    <property type="term" value="F:protein kinase activity"/>
    <property type="evidence" value="ECO:0007669"/>
    <property type="project" value="InterPro"/>
</dbReference>
<dbReference type="EMBL" id="JABWDY010010724">
    <property type="protein sequence ID" value="KAF5200457.1"/>
    <property type="molecule type" value="Genomic_DNA"/>
</dbReference>
<dbReference type="OrthoDB" id="448280at2759"/>
<dbReference type="NCBIfam" id="TIGR00820">
    <property type="entry name" value="zip"/>
    <property type="match status" value="1"/>
</dbReference>
<feature type="region of interest" description="Disordered" evidence="8">
    <location>
        <begin position="641"/>
        <end position="706"/>
    </location>
</feature>
<sequence>MATKSCEQPVVSQCGDESEAVMLKIIAIVAILLSGVAGIALPLVGSNHRFLRADGNLFFAAKAFAAGVILATGFVHMLPDATTALSNPCLPDSPWSMFPFSGFVAMMASLFTLLADFLGTQFYERKQEERKVSQVEEGLLASNHVEEGGHDGKVFGEEEGGGMHIVGIHAHAAHHRHNHSHGRHACDGHLLKGHSHGSGNGEEDKDRQPGSVRHVVVSQILELGIVSHSVMIGLSLGVSRSPCTIRPLIGALSFHQFFEGFALGGCISQAQLKKLSTILMACFFAITTPLGIGIGTGIASLYNHNSPRALVIEGMLDSISAGILVYMALVDLIAADFLSKRMSCNVRLQVVSYLALFLGAGPGLSPQPVAVKHLDLEGLQGHREWLTEVIFLGQLRHPHLVKLIGYCCEDEHRLLVYEYMPRGSLENHLFRKYGASLSWSVRMKIALGAAKGLSFLHDAEKAVIYRDFKASNILLDSDYTAKLSDFGLAKDGPEGDKTHVSTRVMGTQGYAAPEYVMTGHLTTMSDVYSFGVVFLELLTGRRSMDKSRPSREQNLVDWARPYLNDHRKLDRILDPRLEGQYSTTGAQKAAALAYQCLSHQGKSRPTMSTVVKTLELLQNFNDIPVGTFVYIAPVETSCKEAEKQTEESKKGNGHQNRHDSHHRRGNRHRMRSPRSPTVYSHSSPSPNDSLTNASNSPRPSHEVKVL</sequence>
<evidence type="ECO:0000313" key="11">
    <source>
        <dbReference type="Proteomes" id="UP000554482"/>
    </source>
</evidence>
<comment type="caution">
    <text evidence="10">The sequence shown here is derived from an EMBL/GenBank/DDBJ whole genome shotgun (WGS) entry which is preliminary data.</text>
</comment>
<keyword evidence="4 7" id="KW-1133">Transmembrane helix</keyword>
<dbReference type="PROSITE" id="PS50011">
    <property type="entry name" value="PROTEIN_KINASE_DOM"/>
    <property type="match status" value="1"/>
</dbReference>
<dbReference type="InterPro" id="IPR004698">
    <property type="entry name" value="Zn/Fe_permease_fun/pln"/>
</dbReference>
<dbReference type="AlphaFoldDB" id="A0A7J6WU93"/>
<evidence type="ECO:0000256" key="8">
    <source>
        <dbReference type="SAM" id="MobiDB-lite"/>
    </source>
</evidence>
<comment type="similarity">
    <text evidence="7">Belongs to the ZIP transporter (TC 2.A.5) family.</text>
</comment>
<evidence type="ECO:0000256" key="5">
    <source>
        <dbReference type="ARBA" id="ARBA00023065"/>
    </source>
</evidence>
<feature type="compositionally biased region" description="Basic residues" evidence="8">
    <location>
        <begin position="659"/>
        <end position="672"/>
    </location>
</feature>
<dbReference type="Pfam" id="PF00069">
    <property type="entry name" value="Pkinase"/>
    <property type="match status" value="1"/>
</dbReference>
<dbReference type="GO" id="GO:0005524">
    <property type="term" value="F:ATP binding"/>
    <property type="evidence" value="ECO:0007669"/>
    <property type="project" value="InterPro"/>
</dbReference>
<evidence type="ECO:0000256" key="1">
    <source>
        <dbReference type="ARBA" id="ARBA00004141"/>
    </source>
</evidence>
<evidence type="ECO:0000256" key="7">
    <source>
        <dbReference type="RuleBase" id="RU362088"/>
    </source>
</evidence>
<feature type="transmembrane region" description="Helical" evidence="7">
    <location>
        <begin position="346"/>
        <end position="364"/>
    </location>
</feature>
<dbReference type="Proteomes" id="UP000554482">
    <property type="component" value="Unassembled WGS sequence"/>
</dbReference>
<organism evidence="10 11">
    <name type="scientific">Thalictrum thalictroides</name>
    <name type="common">Rue-anemone</name>
    <name type="synonym">Anemone thalictroides</name>
    <dbReference type="NCBI Taxonomy" id="46969"/>
    <lineage>
        <taxon>Eukaryota</taxon>
        <taxon>Viridiplantae</taxon>
        <taxon>Streptophyta</taxon>
        <taxon>Embryophyta</taxon>
        <taxon>Tracheophyta</taxon>
        <taxon>Spermatophyta</taxon>
        <taxon>Magnoliopsida</taxon>
        <taxon>Ranunculales</taxon>
        <taxon>Ranunculaceae</taxon>
        <taxon>Thalictroideae</taxon>
        <taxon>Thalictrum</taxon>
    </lineage>
</organism>
<dbReference type="FunFam" id="1.10.510.10:FF:000258">
    <property type="entry name" value="Probable serine/threonine-protein kinase PBL8"/>
    <property type="match status" value="1"/>
</dbReference>
<feature type="transmembrane region" description="Helical" evidence="7">
    <location>
        <begin position="57"/>
        <end position="78"/>
    </location>
</feature>
<evidence type="ECO:0000256" key="4">
    <source>
        <dbReference type="ARBA" id="ARBA00022989"/>
    </source>
</evidence>
<dbReference type="PROSITE" id="PS00108">
    <property type="entry name" value="PROTEIN_KINASE_ST"/>
    <property type="match status" value="1"/>
</dbReference>
<keyword evidence="11" id="KW-1185">Reference proteome</keyword>
<dbReference type="Gene3D" id="1.10.510.10">
    <property type="entry name" value="Transferase(Phosphotransferase) domain 1"/>
    <property type="match status" value="1"/>
</dbReference>
<feature type="transmembrane region" description="Helical" evidence="7">
    <location>
        <begin position="314"/>
        <end position="334"/>
    </location>
</feature>
<accession>A0A7J6WU93</accession>
<dbReference type="GO" id="GO:0005385">
    <property type="term" value="F:zinc ion transmembrane transporter activity"/>
    <property type="evidence" value="ECO:0007669"/>
    <property type="project" value="InterPro"/>
</dbReference>
<evidence type="ECO:0000313" key="10">
    <source>
        <dbReference type="EMBL" id="KAF5200457.1"/>
    </source>
</evidence>
<protein>
    <submittedName>
        <fullName evidence="10">Serine/threonine-protein kinase RIPK</fullName>
    </submittedName>
</protein>
<name>A0A7J6WU93_THATH</name>
<feature type="transmembrane region" description="Helical" evidence="7">
    <location>
        <begin position="98"/>
        <end position="118"/>
    </location>
</feature>
<dbReference type="GO" id="GO:0016020">
    <property type="term" value="C:membrane"/>
    <property type="evidence" value="ECO:0007669"/>
    <property type="project" value="UniProtKB-SubCell"/>
</dbReference>
<keyword evidence="6 7" id="KW-0472">Membrane</keyword>
<keyword evidence="5 7" id="KW-0406">Ion transport</keyword>
<evidence type="ECO:0000256" key="3">
    <source>
        <dbReference type="ARBA" id="ARBA00022692"/>
    </source>
</evidence>
<dbReference type="SUPFAM" id="SSF56112">
    <property type="entry name" value="Protein kinase-like (PK-like)"/>
    <property type="match status" value="1"/>
</dbReference>
<feature type="compositionally biased region" description="Polar residues" evidence="8">
    <location>
        <begin position="674"/>
        <end position="698"/>
    </location>
</feature>
<gene>
    <name evidence="10" type="ORF">FRX31_009956</name>
</gene>
<feature type="domain" description="Protein kinase" evidence="9">
    <location>
        <begin position="284"/>
        <end position="617"/>
    </location>
</feature>